<keyword evidence="2" id="KW-1185">Reference proteome</keyword>
<dbReference type="Proteomes" id="UP001551658">
    <property type="component" value="Unassembled WGS sequence"/>
</dbReference>
<reference evidence="1 2" key="1">
    <citation type="submission" date="2024-06" db="EMBL/GenBank/DDBJ databases">
        <title>The Natural Products Discovery Center: Release of the First 8490 Sequenced Strains for Exploring Actinobacteria Biosynthetic Diversity.</title>
        <authorList>
            <person name="Kalkreuter E."/>
            <person name="Kautsar S.A."/>
            <person name="Yang D."/>
            <person name="Bader C.D."/>
            <person name="Teijaro C.N."/>
            <person name="Fluegel L."/>
            <person name="Davis C.M."/>
            <person name="Simpson J.R."/>
            <person name="Lauterbach L."/>
            <person name="Steele A.D."/>
            <person name="Gui C."/>
            <person name="Meng S."/>
            <person name="Li G."/>
            <person name="Viehrig K."/>
            <person name="Ye F."/>
            <person name="Su P."/>
            <person name="Kiefer A.F."/>
            <person name="Nichols A."/>
            <person name="Cepeda A.J."/>
            <person name="Yan W."/>
            <person name="Fan B."/>
            <person name="Jiang Y."/>
            <person name="Adhikari A."/>
            <person name="Zheng C.-J."/>
            <person name="Schuster L."/>
            <person name="Cowan T.M."/>
            <person name="Smanski M.J."/>
            <person name="Chevrette M.G."/>
            <person name="De Carvalho L.P.S."/>
            <person name="Shen B."/>
        </authorList>
    </citation>
    <scope>NUCLEOTIDE SEQUENCE [LARGE SCALE GENOMIC DNA]</scope>
    <source>
        <strain evidence="1 2">NPDC050671</strain>
    </source>
</reference>
<sequence length="126" mass="14428">MTLRTEAERRSTAPRFVGVTAFADIAGVAPADLSRWRRQGPVWVPTPDVLLGEISRPGWDAELAKSWTPEEQPYPRPDPVQYWDLPEMQRRHAGMRAELLWTCLVVDGTIRWPDVWVDSHAGWLPK</sequence>
<protein>
    <submittedName>
        <fullName evidence="1">Uncharacterized protein</fullName>
    </submittedName>
</protein>
<comment type="caution">
    <text evidence="1">The sequence shown here is derived from an EMBL/GenBank/DDBJ whole genome shotgun (WGS) entry which is preliminary data.</text>
</comment>
<accession>A0ABV3FIE5</accession>
<organism evidence="1 2">
    <name type="scientific">Nocardia fusca</name>
    <dbReference type="NCBI Taxonomy" id="941183"/>
    <lineage>
        <taxon>Bacteria</taxon>
        <taxon>Bacillati</taxon>
        <taxon>Actinomycetota</taxon>
        <taxon>Actinomycetes</taxon>
        <taxon>Mycobacteriales</taxon>
        <taxon>Nocardiaceae</taxon>
        <taxon>Nocardia</taxon>
    </lineage>
</organism>
<name>A0ABV3FIE5_9NOCA</name>
<evidence type="ECO:0000313" key="1">
    <source>
        <dbReference type="EMBL" id="MEV0367488.1"/>
    </source>
</evidence>
<evidence type="ECO:0000313" key="2">
    <source>
        <dbReference type="Proteomes" id="UP001551658"/>
    </source>
</evidence>
<dbReference type="EMBL" id="JBFAIH010000031">
    <property type="protein sequence ID" value="MEV0367488.1"/>
    <property type="molecule type" value="Genomic_DNA"/>
</dbReference>
<gene>
    <name evidence="1" type="ORF">AB0H72_32865</name>
</gene>
<dbReference type="RefSeq" id="WP_357987106.1">
    <property type="nucleotide sequence ID" value="NZ_JBFAIH010000031.1"/>
</dbReference>
<proteinExistence type="predicted"/>